<reference evidence="2 3" key="1">
    <citation type="submission" date="2018-11" db="EMBL/GenBank/DDBJ databases">
        <title>Sequencing the genomes of 1000 actinobacteria strains.</title>
        <authorList>
            <person name="Klenk H.-P."/>
        </authorList>
    </citation>
    <scope>NUCLEOTIDE SEQUENCE [LARGE SCALE GENOMIC DNA]</scope>
    <source>
        <strain evidence="2 3">DSM 9580</strain>
    </source>
</reference>
<keyword evidence="3" id="KW-1185">Reference proteome</keyword>
<dbReference type="InterPro" id="IPR011335">
    <property type="entry name" value="Restrct_endonuc-II-like"/>
</dbReference>
<dbReference type="OrthoDB" id="2594539at2"/>
<accession>A0A3N2ASU9</accession>
<dbReference type="Gene3D" id="3.40.960.10">
    <property type="entry name" value="VSR Endonuclease"/>
    <property type="match status" value="1"/>
</dbReference>
<dbReference type="InterPro" id="IPR007569">
    <property type="entry name" value="DUF559"/>
</dbReference>
<organism evidence="2 3">
    <name type="scientific">Agrococcus jenensis</name>
    <dbReference type="NCBI Taxonomy" id="46353"/>
    <lineage>
        <taxon>Bacteria</taxon>
        <taxon>Bacillati</taxon>
        <taxon>Actinomycetota</taxon>
        <taxon>Actinomycetes</taxon>
        <taxon>Micrococcales</taxon>
        <taxon>Microbacteriaceae</taxon>
        <taxon>Agrococcus</taxon>
    </lineage>
</organism>
<protein>
    <submittedName>
        <fullName evidence="2">Uncharacterized protein DUF559</fullName>
    </submittedName>
</protein>
<sequence>MDPRVFELGILTAAQLGVLGWSKWQIECAVRDGGLQRVRPGWFGKDPVPQALAAVRSGGCISCFSALRLLGAWVPERKGWHVRSARHRGPTGCRPHGPQPPVSSVIDDLETSFRCVLRCGSKEDIVVIIDSLLHERLATKDELQAWTRLAPLRIRALLDLADGRSEAGTESMVRLRTRSLRIATRIQVRLLQGMRVDVLLGERLVIECDSREHHTDSLAYERDRARDRRLVAAGFLVLRLSYRQIHDEWPAIEQEILAIVRRGDHLWPRHRSNQR</sequence>
<comment type="caution">
    <text evidence="2">The sequence shown here is derived from an EMBL/GenBank/DDBJ whole genome shotgun (WGS) entry which is preliminary data.</text>
</comment>
<evidence type="ECO:0000259" key="1">
    <source>
        <dbReference type="Pfam" id="PF04480"/>
    </source>
</evidence>
<dbReference type="SUPFAM" id="SSF52980">
    <property type="entry name" value="Restriction endonuclease-like"/>
    <property type="match status" value="1"/>
</dbReference>
<dbReference type="RefSeq" id="WP_123697134.1">
    <property type="nucleotide sequence ID" value="NZ_RKHJ01000001.1"/>
</dbReference>
<gene>
    <name evidence="2" type="ORF">EDD26_1498</name>
</gene>
<dbReference type="AlphaFoldDB" id="A0A3N2ASU9"/>
<dbReference type="EMBL" id="RKHJ01000001">
    <property type="protein sequence ID" value="ROR66123.1"/>
    <property type="molecule type" value="Genomic_DNA"/>
</dbReference>
<name>A0A3N2ASU9_9MICO</name>
<proteinExistence type="predicted"/>
<dbReference type="Proteomes" id="UP000275456">
    <property type="component" value="Unassembled WGS sequence"/>
</dbReference>
<feature type="domain" description="DUF559" evidence="1">
    <location>
        <begin position="199"/>
        <end position="260"/>
    </location>
</feature>
<evidence type="ECO:0000313" key="3">
    <source>
        <dbReference type="Proteomes" id="UP000275456"/>
    </source>
</evidence>
<dbReference type="Pfam" id="PF04480">
    <property type="entry name" value="DUF559"/>
    <property type="match status" value="1"/>
</dbReference>
<evidence type="ECO:0000313" key="2">
    <source>
        <dbReference type="EMBL" id="ROR66123.1"/>
    </source>
</evidence>